<dbReference type="SMART" id="SM00671">
    <property type="entry name" value="SEL1"/>
    <property type="match status" value="2"/>
</dbReference>
<protein>
    <recommendedName>
        <fullName evidence="1">RNA helicase</fullName>
        <ecNumber evidence="1">3.6.4.13</ecNumber>
    </recommendedName>
</protein>
<dbReference type="Gene3D" id="3.40.50.300">
    <property type="entry name" value="P-loop containing nucleotide triphosphate hydrolases"/>
    <property type="match status" value="2"/>
</dbReference>
<dbReference type="InterPro" id="IPR044763">
    <property type="entry name" value="Ded1/Dbp1_DEADc"/>
</dbReference>
<dbReference type="GO" id="GO:0003724">
    <property type="term" value="F:RNA helicase activity"/>
    <property type="evidence" value="ECO:0007669"/>
    <property type="project" value="UniProtKB-EC"/>
</dbReference>
<evidence type="ECO:0000256" key="7">
    <source>
        <dbReference type="ARBA" id="ARBA00024358"/>
    </source>
</evidence>
<proteinExistence type="inferred from homology"/>
<dbReference type="SMART" id="SM00490">
    <property type="entry name" value="HELICc"/>
    <property type="match status" value="1"/>
</dbReference>
<evidence type="ECO:0000256" key="9">
    <source>
        <dbReference type="PROSITE-ProRule" id="PRU00552"/>
    </source>
</evidence>
<comment type="caution">
    <text evidence="14">The sequence shown here is derived from an EMBL/GenBank/DDBJ whole genome shotgun (WGS) entry which is preliminary data.</text>
</comment>
<evidence type="ECO:0000256" key="3">
    <source>
        <dbReference type="ARBA" id="ARBA00022801"/>
    </source>
</evidence>
<reference evidence="14 15" key="1">
    <citation type="submission" date="2019-09" db="EMBL/GenBank/DDBJ databases">
        <authorList>
            <person name="Ou C."/>
        </authorList>
    </citation>
    <scope>NUCLEOTIDE SEQUENCE [LARGE SCALE GENOMIC DNA]</scope>
    <source>
        <strain evidence="14">S2</strain>
        <tissue evidence="14">Leaf</tissue>
    </source>
</reference>
<dbReference type="AlphaFoldDB" id="A0A5N5GXR0"/>
<feature type="compositionally biased region" description="Low complexity" evidence="10">
    <location>
        <begin position="863"/>
        <end position="874"/>
    </location>
</feature>
<feature type="compositionally biased region" description="Polar residues" evidence="10">
    <location>
        <begin position="325"/>
        <end position="339"/>
    </location>
</feature>
<evidence type="ECO:0000313" key="14">
    <source>
        <dbReference type="EMBL" id="KAB2618651.1"/>
    </source>
</evidence>
<name>A0A5N5GXR0_9ROSA</name>
<evidence type="ECO:0000256" key="2">
    <source>
        <dbReference type="ARBA" id="ARBA00022741"/>
    </source>
</evidence>
<dbReference type="FunFam" id="3.40.50.300:FF:000008">
    <property type="entry name" value="ATP-dependent RNA helicase RhlB"/>
    <property type="match status" value="1"/>
</dbReference>
<dbReference type="FunFam" id="3.40.50.300:FF:000397">
    <property type="entry name" value="Probable ATP-dependent RNA helicase DDX4"/>
    <property type="match status" value="1"/>
</dbReference>
<feature type="domain" description="Helicase ATP-binding" evidence="11">
    <location>
        <begin position="491"/>
        <end position="677"/>
    </location>
</feature>
<organism evidence="14 15">
    <name type="scientific">Pyrus ussuriensis x Pyrus communis</name>
    <dbReference type="NCBI Taxonomy" id="2448454"/>
    <lineage>
        <taxon>Eukaryota</taxon>
        <taxon>Viridiplantae</taxon>
        <taxon>Streptophyta</taxon>
        <taxon>Embryophyta</taxon>
        <taxon>Tracheophyta</taxon>
        <taxon>Spermatophyta</taxon>
        <taxon>Magnoliopsida</taxon>
        <taxon>eudicotyledons</taxon>
        <taxon>Gunneridae</taxon>
        <taxon>Pentapetalae</taxon>
        <taxon>rosids</taxon>
        <taxon>fabids</taxon>
        <taxon>Rosales</taxon>
        <taxon>Rosaceae</taxon>
        <taxon>Amygdaloideae</taxon>
        <taxon>Maleae</taxon>
        <taxon>Pyrus</taxon>
    </lineage>
</organism>
<gene>
    <name evidence="14" type="ORF">D8674_014520</name>
</gene>
<dbReference type="EMBL" id="SMOL01000401">
    <property type="protein sequence ID" value="KAB2618651.1"/>
    <property type="molecule type" value="Genomic_DNA"/>
</dbReference>
<dbReference type="Pfam" id="PF00271">
    <property type="entry name" value="Helicase_C"/>
    <property type="match status" value="1"/>
</dbReference>
<dbReference type="PROSITE" id="PS51194">
    <property type="entry name" value="HELICASE_CTER"/>
    <property type="match status" value="1"/>
</dbReference>
<reference evidence="14 15" key="3">
    <citation type="submission" date="2019-11" db="EMBL/GenBank/DDBJ databases">
        <title>A de novo genome assembly of a pear dwarfing rootstock.</title>
        <authorList>
            <person name="Wang F."/>
            <person name="Wang J."/>
            <person name="Li S."/>
            <person name="Zhang Y."/>
            <person name="Fang M."/>
            <person name="Ma L."/>
            <person name="Zhao Y."/>
            <person name="Jiang S."/>
        </authorList>
    </citation>
    <scope>NUCLEOTIDE SEQUENCE [LARGE SCALE GENOMIC DNA]</scope>
    <source>
        <strain evidence="14">S2</strain>
        <tissue evidence="14">Leaf</tissue>
    </source>
</reference>
<dbReference type="PROSITE" id="PS51195">
    <property type="entry name" value="Q_MOTIF"/>
    <property type="match status" value="1"/>
</dbReference>
<dbReference type="PROSITE" id="PS51192">
    <property type="entry name" value="HELICASE_ATP_BIND_1"/>
    <property type="match status" value="1"/>
</dbReference>
<keyword evidence="2" id="KW-0547">Nucleotide-binding</keyword>
<feature type="region of interest" description="Disordered" evidence="10">
    <location>
        <begin position="299"/>
        <end position="339"/>
    </location>
</feature>
<feature type="region of interest" description="Disordered" evidence="10">
    <location>
        <begin position="858"/>
        <end position="881"/>
    </location>
</feature>
<feature type="domain" description="DEAD-box RNA helicase Q" evidence="13">
    <location>
        <begin position="460"/>
        <end position="488"/>
    </location>
</feature>
<dbReference type="GO" id="GO:0016787">
    <property type="term" value="F:hydrolase activity"/>
    <property type="evidence" value="ECO:0007669"/>
    <property type="project" value="UniProtKB-KW"/>
</dbReference>
<sequence>MQRQLLKKLRLKPPNGLTQFNQRREMHSRNKKAMELIAKGWSALKEVDRVIDYCELNDRRLIPLLRAAKENFELALEADNSNTHARYWLSKLHLKYHVPGACKAIGAALLVEAADMGDPDAQYELGCRLRVDNEYVQSDQQAFHYIEKALHPGALYLLGSVYLTGDCVKKDMASALWCFYRASDKGHAAAAIAFGSLLLRGAEIPESVMKFASKRGPLARKESITDPIEMARERFQIAAKAGCDLGLKWLERLEEEEKHLLTGSEYMLEVLMAVGFLNTEVHFAFLACVRAPKRPTIPSIATRIPERPPRHTKPGPICFTEKKPSQMTMPCSDSLTESNRNPTRKPFNCYVAPHLRNTGGGSYGYGYVPPIESTQYGFRQSYTGRPGKQADRNGRGRGGGGRGRGHFWAQPPNPFDNVSEKFDQLKVTEEESGDNGGINFEAYEDIPVQASGEDIPPPVDTFLEIDLGECLKENIKRCKYVKPTPVQRHAIPIAMAGRDLMACAQTGSGKTAAFCFPIINGVLKNGVERSPACAGDRAVCPTALILSPTRELAGQIHDEAKKFGYQSGVKIVVAYGGAPISQQLRMLERGCDILVATPGRLVDMIERSRVSLRNVKYLALDEADRMLDMGFEPQIRRIVEQMDMPCSGARQTLLFSATFPDEIQRLAADFLLNYIFLTVGRVGSSTGLITQKVELVEDMDKRSHLMKLLHSHQAHGAHGKVALTLVFVETKRSADSLENWLRVNCFPAIAIHGDKVQKEREQALRSFKCGKTPVLVATDVASRGLDIPHVSHVINFDLPKSIDDYVHRIGRTGRAGNSGLATAFFNVKNQPLAKGLMELMQESNQEVPSWLSEYAEGESQTYSSGGSRNNRSGGSKFGGYDFRGDSQSTHDSYYGPRSYGYGDYSAGTSAATYNDAAVPNGYGSYEIIIADGFTEQPHFVKVCDPESQFNGSVTLYKSQFLVLIFR</sequence>
<keyword evidence="5" id="KW-0067">ATP-binding</keyword>
<dbReference type="PANTHER" id="PTHR47958">
    <property type="entry name" value="ATP-DEPENDENT RNA HELICASE DBP3"/>
    <property type="match status" value="1"/>
</dbReference>
<evidence type="ECO:0000259" key="12">
    <source>
        <dbReference type="PROSITE" id="PS51194"/>
    </source>
</evidence>
<dbReference type="InterPro" id="IPR014014">
    <property type="entry name" value="RNA_helicase_DEAD_Q_motif"/>
</dbReference>
<dbReference type="EC" id="3.6.4.13" evidence="1"/>
<accession>A0A5N5GXR0</accession>
<evidence type="ECO:0000256" key="5">
    <source>
        <dbReference type="ARBA" id="ARBA00022840"/>
    </source>
</evidence>
<dbReference type="SUPFAM" id="SSF81901">
    <property type="entry name" value="HCP-like"/>
    <property type="match status" value="1"/>
</dbReference>
<dbReference type="OrthoDB" id="196131at2759"/>
<keyword evidence="4 14" id="KW-0347">Helicase</keyword>
<dbReference type="InterPro" id="IPR001650">
    <property type="entry name" value="Helicase_C-like"/>
</dbReference>
<dbReference type="InterPro" id="IPR011545">
    <property type="entry name" value="DEAD/DEAH_box_helicase_dom"/>
</dbReference>
<evidence type="ECO:0000256" key="10">
    <source>
        <dbReference type="SAM" id="MobiDB-lite"/>
    </source>
</evidence>
<dbReference type="CDD" id="cd17967">
    <property type="entry name" value="DEADc_DDX3_DDX4"/>
    <property type="match status" value="1"/>
</dbReference>
<dbReference type="Pfam" id="PF08238">
    <property type="entry name" value="Sel1"/>
    <property type="match status" value="2"/>
</dbReference>
<dbReference type="InterPro" id="IPR014001">
    <property type="entry name" value="Helicase_ATP-bd"/>
</dbReference>
<evidence type="ECO:0000256" key="8">
    <source>
        <dbReference type="ARBA" id="ARBA00047984"/>
    </source>
</evidence>
<comment type="catalytic activity">
    <reaction evidence="8">
        <text>ATP + H2O = ADP + phosphate + H(+)</text>
        <dbReference type="Rhea" id="RHEA:13065"/>
        <dbReference type="ChEBI" id="CHEBI:15377"/>
        <dbReference type="ChEBI" id="CHEBI:15378"/>
        <dbReference type="ChEBI" id="CHEBI:30616"/>
        <dbReference type="ChEBI" id="CHEBI:43474"/>
        <dbReference type="ChEBI" id="CHEBI:456216"/>
        <dbReference type="EC" id="3.6.4.13"/>
    </reaction>
</comment>
<keyword evidence="3" id="KW-0378">Hydrolase</keyword>
<feature type="region of interest" description="Disordered" evidence="10">
    <location>
        <begin position="380"/>
        <end position="415"/>
    </location>
</feature>
<dbReference type="CDD" id="cd18787">
    <property type="entry name" value="SF2_C_DEAD"/>
    <property type="match status" value="1"/>
</dbReference>
<evidence type="ECO:0000256" key="4">
    <source>
        <dbReference type="ARBA" id="ARBA00022806"/>
    </source>
</evidence>
<keyword evidence="6" id="KW-0694">RNA-binding</keyword>
<dbReference type="Proteomes" id="UP000327157">
    <property type="component" value="Chromosome 15"/>
</dbReference>
<feature type="short sequence motif" description="Q motif" evidence="9">
    <location>
        <begin position="460"/>
        <end position="488"/>
    </location>
</feature>
<evidence type="ECO:0000256" key="1">
    <source>
        <dbReference type="ARBA" id="ARBA00012552"/>
    </source>
</evidence>
<dbReference type="SUPFAM" id="SSF52540">
    <property type="entry name" value="P-loop containing nucleoside triphosphate hydrolases"/>
    <property type="match status" value="1"/>
</dbReference>
<dbReference type="InterPro" id="IPR011990">
    <property type="entry name" value="TPR-like_helical_dom_sf"/>
</dbReference>
<dbReference type="Pfam" id="PF00270">
    <property type="entry name" value="DEAD"/>
    <property type="match status" value="1"/>
</dbReference>
<dbReference type="GO" id="GO:0003723">
    <property type="term" value="F:RNA binding"/>
    <property type="evidence" value="ECO:0007669"/>
    <property type="project" value="UniProtKB-KW"/>
</dbReference>
<dbReference type="GO" id="GO:0005524">
    <property type="term" value="F:ATP binding"/>
    <property type="evidence" value="ECO:0007669"/>
    <property type="project" value="UniProtKB-KW"/>
</dbReference>
<keyword evidence="15" id="KW-1185">Reference proteome</keyword>
<evidence type="ECO:0000259" key="13">
    <source>
        <dbReference type="PROSITE" id="PS51195"/>
    </source>
</evidence>
<feature type="domain" description="Helicase C-terminal" evidence="12">
    <location>
        <begin position="704"/>
        <end position="855"/>
    </location>
</feature>
<reference evidence="15" key="2">
    <citation type="submission" date="2019-10" db="EMBL/GenBank/DDBJ databases">
        <title>A de novo genome assembly of a pear dwarfing rootstock.</title>
        <authorList>
            <person name="Wang F."/>
            <person name="Wang J."/>
            <person name="Li S."/>
            <person name="Zhang Y."/>
            <person name="Fang M."/>
            <person name="Ma L."/>
            <person name="Zhao Y."/>
            <person name="Jiang S."/>
        </authorList>
    </citation>
    <scope>NUCLEOTIDE SEQUENCE [LARGE SCALE GENOMIC DNA]</scope>
</reference>
<dbReference type="InterPro" id="IPR006597">
    <property type="entry name" value="Sel1-like"/>
</dbReference>
<dbReference type="InterPro" id="IPR027417">
    <property type="entry name" value="P-loop_NTPase"/>
</dbReference>
<evidence type="ECO:0000259" key="11">
    <source>
        <dbReference type="PROSITE" id="PS51192"/>
    </source>
</evidence>
<evidence type="ECO:0000313" key="15">
    <source>
        <dbReference type="Proteomes" id="UP000327157"/>
    </source>
</evidence>
<dbReference type="SMART" id="SM00487">
    <property type="entry name" value="DEXDc"/>
    <property type="match status" value="1"/>
</dbReference>
<dbReference type="Gene3D" id="1.25.40.10">
    <property type="entry name" value="Tetratricopeptide repeat domain"/>
    <property type="match status" value="1"/>
</dbReference>
<evidence type="ECO:0000256" key="6">
    <source>
        <dbReference type="ARBA" id="ARBA00022884"/>
    </source>
</evidence>
<comment type="similarity">
    <text evidence="7">Belongs to the DEAD box helicase family. DDX3/DED1 subfamily.</text>
</comment>